<feature type="compositionally biased region" description="Basic and acidic residues" evidence="1">
    <location>
        <begin position="167"/>
        <end position="176"/>
    </location>
</feature>
<feature type="signal peptide" evidence="2">
    <location>
        <begin position="1"/>
        <end position="25"/>
    </location>
</feature>
<dbReference type="SUPFAM" id="SSF100895">
    <property type="entry name" value="Kazal-type serine protease inhibitors"/>
    <property type="match status" value="1"/>
</dbReference>
<dbReference type="EMBL" id="CAXLJM020000068">
    <property type="protein sequence ID" value="CAL8124608.1"/>
    <property type="molecule type" value="Genomic_DNA"/>
</dbReference>
<feature type="chain" id="PRO_5046339260" description="Kazal-like domain-containing protein" evidence="2">
    <location>
        <begin position="26"/>
        <end position="216"/>
    </location>
</feature>
<reference evidence="4 5" key="1">
    <citation type="submission" date="2024-08" db="EMBL/GenBank/DDBJ databases">
        <authorList>
            <person name="Cucini C."/>
            <person name="Frati F."/>
        </authorList>
    </citation>
    <scope>NUCLEOTIDE SEQUENCE [LARGE SCALE GENOMIC DNA]</scope>
</reference>
<evidence type="ECO:0000313" key="5">
    <source>
        <dbReference type="Proteomes" id="UP001642540"/>
    </source>
</evidence>
<dbReference type="InterPro" id="IPR002350">
    <property type="entry name" value="Kazal_dom"/>
</dbReference>
<proteinExistence type="predicted"/>
<protein>
    <recommendedName>
        <fullName evidence="3">Kazal-like domain-containing protein</fullName>
    </recommendedName>
</protein>
<dbReference type="CDD" id="cd00104">
    <property type="entry name" value="KAZAL_FS"/>
    <property type="match status" value="1"/>
</dbReference>
<keyword evidence="2" id="KW-0732">Signal</keyword>
<evidence type="ECO:0000256" key="2">
    <source>
        <dbReference type="SAM" id="SignalP"/>
    </source>
</evidence>
<sequence length="216" mass="23288">MNKLLFTFTLAIAIFLMVIVSESNAEDEAAAAGKGDGNSTATTAANKKALIELLKKRGGGKHHVGVGNWHGKKHHFVPPGYVRKDKKHCPCPFILKYVCGSDNVTYSNECDLKCQGVEKAHDGSCEDPNQHTPHPLHPAFSKWGGGRGRHRGRGKFGKLRGSIGKNGTEEVLRTDVELAANDEPEDDGKSGEAGSKESDLEVPDDDEPLPDPTPKV</sequence>
<feature type="region of interest" description="Disordered" evidence="1">
    <location>
        <begin position="125"/>
        <end position="216"/>
    </location>
</feature>
<feature type="domain" description="Kazal-like" evidence="3">
    <location>
        <begin position="83"/>
        <end position="127"/>
    </location>
</feature>
<keyword evidence="5" id="KW-1185">Reference proteome</keyword>
<accession>A0ABP1RBG5</accession>
<feature type="compositionally biased region" description="Basic residues" evidence="1">
    <location>
        <begin position="147"/>
        <end position="158"/>
    </location>
</feature>
<dbReference type="Pfam" id="PF00050">
    <property type="entry name" value="Kazal_1"/>
    <property type="match status" value="1"/>
</dbReference>
<gene>
    <name evidence="4" type="ORF">ODALV1_LOCUS20687</name>
</gene>
<dbReference type="Gene3D" id="3.30.60.30">
    <property type="match status" value="1"/>
</dbReference>
<comment type="caution">
    <text evidence="4">The sequence shown here is derived from an EMBL/GenBank/DDBJ whole genome shotgun (WGS) entry which is preliminary data.</text>
</comment>
<dbReference type="PROSITE" id="PS51465">
    <property type="entry name" value="KAZAL_2"/>
    <property type="match status" value="1"/>
</dbReference>
<feature type="compositionally biased region" description="Basic and acidic residues" evidence="1">
    <location>
        <begin position="187"/>
        <end position="199"/>
    </location>
</feature>
<name>A0ABP1RBG5_9HEXA</name>
<evidence type="ECO:0000256" key="1">
    <source>
        <dbReference type="SAM" id="MobiDB-lite"/>
    </source>
</evidence>
<evidence type="ECO:0000259" key="3">
    <source>
        <dbReference type="PROSITE" id="PS51465"/>
    </source>
</evidence>
<dbReference type="SMART" id="SM00280">
    <property type="entry name" value="KAZAL"/>
    <property type="match status" value="1"/>
</dbReference>
<dbReference type="InterPro" id="IPR036058">
    <property type="entry name" value="Kazal_dom_sf"/>
</dbReference>
<dbReference type="Proteomes" id="UP001642540">
    <property type="component" value="Unassembled WGS sequence"/>
</dbReference>
<feature type="compositionally biased region" description="Acidic residues" evidence="1">
    <location>
        <begin position="200"/>
        <end position="209"/>
    </location>
</feature>
<organism evidence="4 5">
    <name type="scientific">Orchesella dallaii</name>
    <dbReference type="NCBI Taxonomy" id="48710"/>
    <lineage>
        <taxon>Eukaryota</taxon>
        <taxon>Metazoa</taxon>
        <taxon>Ecdysozoa</taxon>
        <taxon>Arthropoda</taxon>
        <taxon>Hexapoda</taxon>
        <taxon>Collembola</taxon>
        <taxon>Entomobryomorpha</taxon>
        <taxon>Entomobryoidea</taxon>
        <taxon>Orchesellidae</taxon>
        <taxon>Orchesellinae</taxon>
        <taxon>Orchesella</taxon>
    </lineage>
</organism>
<dbReference type="PROSITE" id="PS00282">
    <property type="entry name" value="KAZAL_1"/>
    <property type="match status" value="1"/>
</dbReference>
<evidence type="ECO:0000313" key="4">
    <source>
        <dbReference type="EMBL" id="CAL8124608.1"/>
    </source>
</evidence>